<organism evidence="2 3">
    <name type="scientific">Tissierella pigra</name>
    <dbReference type="NCBI Taxonomy" id="2607614"/>
    <lineage>
        <taxon>Bacteria</taxon>
        <taxon>Bacillati</taxon>
        <taxon>Bacillota</taxon>
        <taxon>Tissierellia</taxon>
        <taxon>Tissierellales</taxon>
        <taxon>Tissierellaceae</taxon>
        <taxon>Tissierella</taxon>
    </lineage>
</organism>
<dbReference type="NCBIfam" id="TIGR00778">
    <property type="entry name" value="ahpD_dom"/>
    <property type="match status" value="1"/>
</dbReference>
<evidence type="ECO:0000259" key="1">
    <source>
        <dbReference type="Pfam" id="PF02627"/>
    </source>
</evidence>
<protein>
    <submittedName>
        <fullName evidence="2">Carboxymuconolactone decarboxylase family protein</fullName>
    </submittedName>
</protein>
<dbReference type="Pfam" id="PF02627">
    <property type="entry name" value="CMD"/>
    <property type="match status" value="1"/>
</dbReference>
<feature type="domain" description="Carboxymuconolactone decarboxylase-like" evidence="1">
    <location>
        <begin position="23"/>
        <end position="101"/>
    </location>
</feature>
<gene>
    <name evidence="2" type="ORF">FYJ83_06310</name>
</gene>
<name>A0A6N7XGE7_9FIRM</name>
<dbReference type="SUPFAM" id="SSF69118">
    <property type="entry name" value="AhpD-like"/>
    <property type="match status" value="1"/>
</dbReference>
<evidence type="ECO:0000313" key="3">
    <source>
        <dbReference type="Proteomes" id="UP000469523"/>
    </source>
</evidence>
<dbReference type="RefSeq" id="WP_154439497.1">
    <property type="nucleotide sequence ID" value="NZ_VUNQ01000010.1"/>
</dbReference>
<reference evidence="2 3" key="1">
    <citation type="submission" date="2019-09" db="EMBL/GenBank/DDBJ databases">
        <title>In-depth cultivation of the pig gut microbiome towards novel bacterial diversity and tailored functional studies.</title>
        <authorList>
            <person name="Wylensek D."/>
            <person name="Hitch T.C.A."/>
            <person name="Clavel T."/>
        </authorList>
    </citation>
    <scope>NUCLEOTIDE SEQUENCE [LARGE SCALE GENOMIC DNA]</scope>
    <source>
        <strain evidence="2 3">WCA3-693-APC-4?</strain>
    </source>
</reference>
<evidence type="ECO:0000313" key="2">
    <source>
        <dbReference type="EMBL" id="MSU01079.1"/>
    </source>
</evidence>
<dbReference type="InterPro" id="IPR003779">
    <property type="entry name" value="CMD-like"/>
</dbReference>
<dbReference type="PANTHER" id="PTHR33930:SF2">
    <property type="entry name" value="BLR3452 PROTEIN"/>
    <property type="match status" value="1"/>
</dbReference>
<proteinExistence type="predicted"/>
<comment type="caution">
    <text evidence="2">The sequence shown here is derived from an EMBL/GenBank/DDBJ whole genome shotgun (WGS) entry which is preliminary data.</text>
</comment>
<dbReference type="Gene3D" id="1.20.1290.10">
    <property type="entry name" value="AhpD-like"/>
    <property type="match status" value="1"/>
</dbReference>
<keyword evidence="3" id="KW-1185">Reference proteome</keyword>
<dbReference type="Proteomes" id="UP000469523">
    <property type="component" value="Unassembled WGS sequence"/>
</dbReference>
<dbReference type="EMBL" id="VUNQ01000010">
    <property type="protein sequence ID" value="MSU01079.1"/>
    <property type="molecule type" value="Genomic_DNA"/>
</dbReference>
<dbReference type="AlphaFoldDB" id="A0A6N7XGE7"/>
<dbReference type="InterPro" id="IPR029032">
    <property type="entry name" value="AhpD-like"/>
</dbReference>
<dbReference type="PANTHER" id="PTHR33930">
    <property type="entry name" value="ALKYL HYDROPEROXIDE REDUCTASE AHPD"/>
    <property type="match status" value="1"/>
</dbReference>
<accession>A0A6N7XGE7</accession>
<dbReference type="GO" id="GO:0051920">
    <property type="term" value="F:peroxiredoxin activity"/>
    <property type="evidence" value="ECO:0007669"/>
    <property type="project" value="InterPro"/>
</dbReference>
<sequence>MKSPREYLADFNNGMASIAATNPEQLSAFGNFADTVFKDGAIDLKKKELVAIGISVYSRCEYCIVGHAYNALKAGLTKEEIMEAAMVAIAFGGGPSLGYTITLLKDSLEEFAKDFE</sequence>
<dbReference type="InterPro" id="IPR004675">
    <property type="entry name" value="AhpD_core"/>
</dbReference>